<accession>A0A1G9X9P9</accession>
<dbReference type="Pfam" id="PF02517">
    <property type="entry name" value="Rce1-like"/>
    <property type="match status" value="1"/>
</dbReference>
<dbReference type="EMBL" id="FNID01000008">
    <property type="protein sequence ID" value="SDM93387.1"/>
    <property type="molecule type" value="Genomic_DNA"/>
</dbReference>
<dbReference type="InterPro" id="IPR003675">
    <property type="entry name" value="Rce1/LyrA-like_dom"/>
</dbReference>
<reference evidence="3 4" key="1">
    <citation type="submission" date="2016-10" db="EMBL/GenBank/DDBJ databases">
        <authorList>
            <person name="de Groot N.N."/>
        </authorList>
    </citation>
    <scope>NUCLEOTIDE SEQUENCE [LARGE SCALE GENOMIC DNA]</scope>
    <source>
        <strain evidence="3 4">CGMCC 1.5012</strain>
    </source>
</reference>
<feature type="transmembrane region" description="Helical" evidence="1">
    <location>
        <begin position="250"/>
        <end position="270"/>
    </location>
</feature>
<evidence type="ECO:0000256" key="1">
    <source>
        <dbReference type="SAM" id="Phobius"/>
    </source>
</evidence>
<dbReference type="AlphaFoldDB" id="A0A1G9X9P9"/>
<dbReference type="GO" id="GO:0080120">
    <property type="term" value="P:CAAX-box protein maturation"/>
    <property type="evidence" value="ECO:0007669"/>
    <property type="project" value="UniProtKB-ARBA"/>
</dbReference>
<feature type="transmembrane region" description="Helical" evidence="1">
    <location>
        <begin position="186"/>
        <end position="203"/>
    </location>
</feature>
<gene>
    <name evidence="3" type="ORF">SAMN05192585_1085</name>
</gene>
<feature type="transmembrane region" description="Helical" evidence="1">
    <location>
        <begin position="72"/>
        <end position="101"/>
    </location>
</feature>
<evidence type="ECO:0000259" key="2">
    <source>
        <dbReference type="Pfam" id="PF02517"/>
    </source>
</evidence>
<dbReference type="Proteomes" id="UP000199182">
    <property type="component" value="Unassembled WGS sequence"/>
</dbReference>
<keyword evidence="1" id="KW-0472">Membrane</keyword>
<feature type="transmembrane region" description="Helical" evidence="1">
    <location>
        <begin position="210"/>
        <end position="230"/>
    </location>
</feature>
<dbReference type="GO" id="GO:0004175">
    <property type="term" value="F:endopeptidase activity"/>
    <property type="evidence" value="ECO:0007669"/>
    <property type="project" value="UniProtKB-ARBA"/>
</dbReference>
<keyword evidence="1" id="KW-0812">Transmembrane</keyword>
<protein>
    <recommendedName>
        <fullName evidence="2">CAAX prenyl protease 2/Lysostaphin resistance protein A-like domain-containing protein</fullName>
    </recommendedName>
</protein>
<evidence type="ECO:0000313" key="3">
    <source>
        <dbReference type="EMBL" id="SDM93387.1"/>
    </source>
</evidence>
<evidence type="ECO:0000313" key="4">
    <source>
        <dbReference type="Proteomes" id="UP000199182"/>
    </source>
</evidence>
<dbReference type="RefSeq" id="WP_092638665.1">
    <property type="nucleotide sequence ID" value="NZ_FNID01000008.1"/>
</dbReference>
<keyword evidence="1" id="KW-1133">Transmembrane helix</keyword>
<feature type="transmembrane region" description="Helical" evidence="1">
    <location>
        <begin position="121"/>
        <end position="140"/>
    </location>
</feature>
<proteinExistence type="predicted"/>
<feature type="transmembrane region" description="Helical" evidence="1">
    <location>
        <begin position="161"/>
        <end position="180"/>
    </location>
</feature>
<sequence>MKTTKQQPVALIAVLFLLCFVIRLIEVLGLRLDETFINENFIHKLLGIAILAAALRWFSLSQKDIGFDFSRFFLPTLLGLALGAGRFAVGYGAECLILAAQGKSPSFEFYASGFSLTGEQLRLPAYAFLLIIGFNILNAIMEEGIFRGLFIRLAQRKHRFAAANLIAALFFGLWHIAMPIRSYLDGAMPLGVMLLYALGYILLSGSISLLWGMLFEMSGVLWIGLADHFFNNTILNTLHVTTASGTDELQIVRTLIAQLLALALVTVLYLRKKKTKRTAEAV</sequence>
<feature type="transmembrane region" description="Helical" evidence="1">
    <location>
        <begin position="41"/>
        <end position="60"/>
    </location>
</feature>
<feature type="transmembrane region" description="Helical" evidence="1">
    <location>
        <begin position="9"/>
        <end position="29"/>
    </location>
</feature>
<name>A0A1G9X9P9_9FIRM</name>
<dbReference type="OrthoDB" id="357883at2"/>
<organism evidence="3 4">
    <name type="scientific">Acetanaerobacterium elongatum</name>
    <dbReference type="NCBI Taxonomy" id="258515"/>
    <lineage>
        <taxon>Bacteria</taxon>
        <taxon>Bacillati</taxon>
        <taxon>Bacillota</taxon>
        <taxon>Clostridia</taxon>
        <taxon>Eubacteriales</taxon>
        <taxon>Oscillospiraceae</taxon>
        <taxon>Acetanaerobacterium</taxon>
    </lineage>
</organism>
<keyword evidence="4" id="KW-1185">Reference proteome</keyword>
<feature type="domain" description="CAAX prenyl protease 2/Lysostaphin resistance protein A-like" evidence="2">
    <location>
        <begin position="127"/>
        <end position="234"/>
    </location>
</feature>
<dbReference type="STRING" id="258515.SAMN05192585_1085"/>